<organism evidence="3 4">
    <name type="scientific">Candidatus Obscuribacter phosphatis</name>
    <dbReference type="NCBI Taxonomy" id="1906157"/>
    <lineage>
        <taxon>Bacteria</taxon>
        <taxon>Bacillati</taxon>
        <taxon>Candidatus Melainabacteria</taxon>
        <taxon>Candidatus Obscuribacterales</taxon>
        <taxon>Candidatus Obscuribacteraceae</taxon>
        <taxon>Candidatus Obscuribacter</taxon>
    </lineage>
</organism>
<dbReference type="InterPro" id="IPR002035">
    <property type="entry name" value="VWF_A"/>
</dbReference>
<keyword evidence="1" id="KW-0732">Signal</keyword>
<dbReference type="PANTHER" id="PTHR34706:SF1">
    <property type="entry name" value="VWFA DOMAIN-CONTAINING PROTEIN"/>
    <property type="match status" value="1"/>
</dbReference>
<reference evidence="3" key="1">
    <citation type="submission" date="2021-02" db="EMBL/GenBank/DDBJ databases">
        <title>Genome-Resolved Metagenomics of a Microbial Community Performing Photosynthetic Biological Nutrient Removal.</title>
        <authorList>
            <person name="Mcdaniel E.A."/>
        </authorList>
    </citation>
    <scope>NUCLEOTIDE SEQUENCE</scope>
    <source>
        <strain evidence="3">UWPOB_OBS1</strain>
    </source>
</reference>
<feature type="signal peptide" evidence="1">
    <location>
        <begin position="1"/>
        <end position="33"/>
    </location>
</feature>
<dbReference type="Proteomes" id="UP000664277">
    <property type="component" value="Unassembled WGS sequence"/>
</dbReference>
<evidence type="ECO:0000259" key="2">
    <source>
        <dbReference type="PROSITE" id="PS50234"/>
    </source>
</evidence>
<dbReference type="SUPFAM" id="SSF53300">
    <property type="entry name" value="vWA-like"/>
    <property type="match status" value="1"/>
</dbReference>
<gene>
    <name evidence="3" type="ORF">J0M35_17740</name>
</gene>
<dbReference type="PANTHER" id="PTHR34706">
    <property type="entry name" value="SLR1338 PROTEIN"/>
    <property type="match status" value="1"/>
</dbReference>
<sequence>MTSRNTLTKKQSGGRLMHLTAALFCLSAPLGQAQPETLSSQKPYQVGIEQNVHRQSGAKYRLKRKAGAEFDTTQNSLSSGTQSSSLTGQVNEIAKLKNYKLEVIIDKSMSMRHKDCPDGQSRWQWCLKQAENLGDEIARLRPGGITISTFAGNFEVHKDVTGKDIAAIFAGTNLSLGTRLSLPLRNRIEEYLAKTKTSAKPQEPLLLAVITDGAPAPKIEPYLVSDLLIKTSKRLKNGGEIKLVFLQVGANSNKGRKFLNFLDNQLVANGASFDLVSTVSFEELLQTGLASALSNSLASD</sequence>
<comment type="caution">
    <text evidence="3">The sequence shown here is derived from an EMBL/GenBank/DDBJ whole genome shotgun (WGS) entry which is preliminary data.</text>
</comment>
<feature type="domain" description="VWFA" evidence="2">
    <location>
        <begin position="100"/>
        <end position="293"/>
    </location>
</feature>
<dbReference type="AlphaFoldDB" id="A0A8J7PEY7"/>
<evidence type="ECO:0000256" key="1">
    <source>
        <dbReference type="SAM" id="SignalP"/>
    </source>
</evidence>
<dbReference type="SMART" id="SM00327">
    <property type="entry name" value="VWA"/>
    <property type="match status" value="1"/>
</dbReference>
<protein>
    <recommendedName>
        <fullName evidence="2">VWFA domain-containing protein</fullName>
    </recommendedName>
</protein>
<evidence type="ECO:0000313" key="4">
    <source>
        <dbReference type="Proteomes" id="UP000664277"/>
    </source>
</evidence>
<name>A0A8J7PEY7_9BACT</name>
<dbReference type="PROSITE" id="PS50234">
    <property type="entry name" value="VWFA"/>
    <property type="match status" value="1"/>
</dbReference>
<evidence type="ECO:0000313" key="3">
    <source>
        <dbReference type="EMBL" id="MBN8662216.1"/>
    </source>
</evidence>
<dbReference type="InterPro" id="IPR036465">
    <property type="entry name" value="vWFA_dom_sf"/>
</dbReference>
<accession>A0A8J7PEY7</accession>
<feature type="chain" id="PRO_5035288008" description="VWFA domain-containing protein" evidence="1">
    <location>
        <begin position="34"/>
        <end position="300"/>
    </location>
</feature>
<proteinExistence type="predicted"/>
<dbReference type="EMBL" id="JAFLCK010000033">
    <property type="protein sequence ID" value="MBN8662216.1"/>
    <property type="molecule type" value="Genomic_DNA"/>
</dbReference>